<evidence type="ECO:0000313" key="2">
    <source>
        <dbReference type="Proteomes" id="UP000219020"/>
    </source>
</evidence>
<name>A0A2A5T392_9GAMM</name>
<comment type="caution">
    <text evidence="1">The sequence shown here is derived from an EMBL/GenBank/DDBJ whole genome shotgun (WGS) entry which is preliminary data.</text>
</comment>
<dbReference type="AlphaFoldDB" id="A0A2A5T392"/>
<reference evidence="2" key="1">
    <citation type="submission" date="2017-04" db="EMBL/GenBank/DDBJ databases">
        <title>Genome evolution of the luminous symbionts of deep sea anglerfish.</title>
        <authorList>
            <person name="Hendry T.A."/>
        </authorList>
    </citation>
    <scope>NUCLEOTIDE SEQUENCE [LARGE SCALE GENOMIC DNA]</scope>
</reference>
<dbReference type="EMBL" id="NBYY01000015">
    <property type="protein sequence ID" value="PCS22645.1"/>
    <property type="molecule type" value="Genomic_DNA"/>
</dbReference>
<organism evidence="1 2">
    <name type="scientific">Candidatus Enterovibrio escicola</name>
    <dbReference type="NCBI Taxonomy" id="1927127"/>
    <lineage>
        <taxon>Bacteria</taxon>
        <taxon>Pseudomonadati</taxon>
        <taxon>Pseudomonadota</taxon>
        <taxon>Gammaproteobacteria</taxon>
        <taxon>Vibrionales</taxon>
        <taxon>Vibrionaceae</taxon>
        <taxon>Enterovibrio</taxon>
    </lineage>
</organism>
<evidence type="ECO:0000313" key="1">
    <source>
        <dbReference type="EMBL" id="PCS22645.1"/>
    </source>
</evidence>
<keyword evidence="2" id="KW-1185">Reference proteome</keyword>
<accession>A0A2A5T392</accession>
<dbReference type="Proteomes" id="UP000219020">
    <property type="component" value="Unassembled WGS sequence"/>
</dbReference>
<sequence length="37" mass="4002">MANALSLYSAFQKPKALSPMASSGAILIPWDVSYDRT</sequence>
<gene>
    <name evidence="1" type="ORF">BTN49_1597</name>
</gene>
<proteinExistence type="predicted"/>
<protein>
    <submittedName>
        <fullName evidence="1">Uncharacterized protein</fullName>
    </submittedName>
</protein>